<evidence type="ECO:0000256" key="7">
    <source>
        <dbReference type="ARBA" id="ARBA00048220"/>
    </source>
</evidence>
<dbReference type="InterPro" id="IPR017945">
    <property type="entry name" value="DHBP_synth_RibB-like_a/b_dom"/>
</dbReference>
<dbReference type="GO" id="GO:0003998">
    <property type="term" value="F:acylphosphatase activity"/>
    <property type="evidence" value="ECO:0007669"/>
    <property type="project" value="UniProtKB-EC"/>
</dbReference>
<dbReference type="Gene3D" id="3.30.420.40">
    <property type="match status" value="1"/>
</dbReference>
<comment type="pathway">
    <text evidence="1 8">Protein modification; [NiFe] hydrogenase maturation.</text>
</comment>
<dbReference type="SUPFAM" id="SSF54975">
    <property type="entry name" value="Acylphosphatase/BLUF domain-like"/>
    <property type="match status" value="1"/>
</dbReference>
<dbReference type="InterPro" id="IPR036046">
    <property type="entry name" value="Acylphosphatase-like_dom_sf"/>
</dbReference>
<reference evidence="12 13" key="1">
    <citation type="journal article" date="2012" name="Appl. Environ. Microbiol.">
        <title>Draft genome sequence of a psychrotolerant sulfur-oxidizing bacterium, Sulfuricella denitrificans skB26, and proteomic insights into cold adaptation.</title>
        <authorList>
            <person name="Watanabe T."/>
            <person name="Kojima H."/>
            <person name="Fukui M."/>
        </authorList>
    </citation>
    <scope>NUCLEOTIDE SEQUENCE [LARGE SCALE GENOMIC DNA]</scope>
    <source>
        <strain evidence="13">skB26</strain>
    </source>
</reference>
<evidence type="ECO:0000313" key="13">
    <source>
        <dbReference type="Proteomes" id="UP000015559"/>
    </source>
</evidence>
<dbReference type="InterPro" id="IPR055128">
    <property type="entry name" value="HypF_C_2"/>
</dbReference>
<comment type="function">
    <text evidence="8">Involved in the maturation of [NiFe] hydrogenases. Along with HypE, it catalyzes the synthesis of the CN ligands of the active site iron of [NiFe]-hydrogenases. HypF functions as a carbamoyl transferase using carbamoylphosphate as a substrate and transferring the carboxamido moiety in an ATP-dependent reaction to the thiolate of the C-terminal cysteine of HypE yielding a protein-S-carboxamide.</text>
</comment>
<feature type="domain" description="Acylphosphatase-like" evidence="10">
    <location>
        <begin position="17"/>
        <end position="103"/>
    </location>
</feature>
<feature type="domain" description="YrdC-like" evidence="11">
    <location>
        <begin position="212"/>
        <end position="413"/>
    </location>
</feature>
<keyword evidence="5" id="KW-0863">Zinc-finger</keyword>
<dbReference type="Gene3D" id="3.90.870.50">
    <property type="match status" value="1"/>
</dbReference>
<dbReference type="Pfam" id="PF00708">
    <property type="entry name" value="Acylphosphatase"/>
    <property type="match status" value="1"/>
</dbReference>
<dbReference type="PROSITE" id="PS51160">
    <property type="entry name" value="ACYLPHOSPHATASE_3"/>
    <property type="match status" value="1"/>
</dbReference>
<dbReference type="GO" id="GO:0051604">
    <property type="term" value="P:protein maturation"/>
    <property type="evidence" value="ECO:0007669"/>
    <property type="project" value="TreeGrafter"/>
</dbReference>
<evidence type="ECO:0000256" key="6">
    <source>
        <dbReference type="ARBA" id="ARBA00022833"/>
    </source>
</evidence>
<dbReference type="Pfam" id="PF01300">
    <property type="entry name" value="Sua5_yciO_yrdC"/>
    <property type="match status" value="1"/>
</dbReference>
<dbReference type="GO" id="GO:0008270">
    <property type="term" value="F:zinc ion binding"/>
    <property type="evidence" value="ECO:0007669"/>
    <property type="project" value="UniProtKB-KW"/>
</dbReference>
<dbReference type="EC" id="6.2.-.-" evidence="8"/>
<feature type="active site" evidence="9">
    <location>
        <position position="50"/>
    </location>
</feature>
<evidence type="ECO:0000259" key="10">
    <source>
        <dbReference type="PROSITE" id="PS51160"/>
    </source>
</evidence>
<dbReference type="InterPro" id="IPR017968">
    <property type="entry name" value="Acylphosphatase_CS"/>
</dbReference>
<dbReference type="InterPro" id="IPR041440">
    <property type="entry name" value="HypF_C"/>
</dbReference>
<dbReference type="PROSITE" id="PS00150">
    <property type="entry name" value="ACYLPHOSPHATASE_1"/>
    <property type="match status" value="1"/>
</dbReference>
<dbReference type="InterPro" id="IPR004421">
    <property type="entry name" value="Carbamoyltransferase_HypF"/>
</dbReference>
<dbReference type="PANTHER" id="PTHR42959:SF1">
    <property type="entry name" value="CARBAMOYLTRANSFERASE HYPF"/>
    <property type="match status" value="1"/>
</dbReference>
<dbReference type="Proteomes" id="UP000015559">
    <property type="component" value="Chromosome"/>
</dbReference>
<feature type="active site" evidence="9">
    <location>
        <position position="32"/>
    </location>
</feature>
<dbReference type="SUPFAM" id="SSF55821">
    <property type="entry name" value="YrdC/RibB"/>
    <property type="match status" value="1"/>
</dbReference>
<dbReference type="Pfam" id="PF07503">
    <property type="entry name" value="zf-HYPF"/>
    <property type="match status" value="2"/>
</dbReference>
<dbReference type="InterPro" id="IPR051060">
    <property type="entry name" value="Carbamoyltrans_HypF-like"/>
</dbReference>
<evidence type="ECO:0000256" key="2">
    <source>
        <dbReference type="ARBA" id="ARBA00008097"/>
    </source>
</evidence>
<dbReference type="HOGENOM" id="CLU_009164_0_0_4"/>
<evidence type="ECO:0000259" key="11">
    <source>
        <dbReference type="PROSITE" id="PS51163"/>
    </source>
</evidence>
<dbReference type="Gene3D" id="3.30.420.360">
    <property type="match status" value="1"/>
</dbReference>
<evidence type="ECO:0000256" key="1">
    <source>
        <dbReference type="ARBA" id="ARBA00004711"/>
    </source>
</evidence>
<dbReference type="InterPro" id="IPR006070">
    <property type="entry name" value="Sua5-like_dom"/>
</dbReference>
<sequence>MGSKEPLLDSRDFSPCAVRIRVRGQVQGVGFRPFVYRLALELELSGWVLNDADGVEIEAQGDGAALETLLSRLKNDAPDLAQVDEVSAVSVEVLPRLGFAILESRSGHAHTGITPDAAICPACLSEIFDPANRRYRYPFTNCTHCGPRYTITRHLPYDRPNTSMAKFALCPACRREYDDPLDRRFHAQPNACAVCGPRLTLLEKDGQLIESDDPIAETVRRLRAGQILAIKGIGGFHLMCDARNAETVARLRQRKQREGKPFAVMLAGIASIAPWVICGESERQLLEARERPIVLLQKLPGCDAAMPGVAPGMAELGVLLPYAPLHYLLFHEAAGRPTGTAWLAAPHALALVCTSANPGGEPLVTDNAEALRRLSAIADAFVMHDREIVVGCDDSVVRVHKKAPSPLMGEGWGEGERAATPLPNPLPQGERGQTALARVGFIRRARGYTPRAIKLPRAGRSVLACGGWFKNTICLTRGDEAFVSQHIGDLDNAATCRSLADTVQHLMGVLEIEPEVVVHDLHPDFFSTSFAVGFARQHGLPVFGVQHHHAHIASVMAEHGLAGPILGLTLDGVGLGTDGTAWGGELLRVDGARFERLGHLKELALPGGDRAAREPWRMAASALNALGRDEEIERRFLHSAATAVREMLEKNLNCPTTSSCGRLFDAAAGLLGVREISAFEGQAAMLLEGLAQAHGPVAPMNAGYIMQGSVLNFLPLLERLADTDDAGFGAALFHSTLAHGLAEWVMAARGRTELNEVVLGGGCFLNAVLRVELSRLLNLSPLTLYHAQDVPPNDGGLSLGQAWVAMQEFPC</sequence>
<keyword evidence="4" id="KW-0479">Metal-binding</keyword>
<dbReference type="GO" id="GO:0016874">
    <property type="term" value="F:ligase activity"/>
    <property type="evidence" value="ECO:0007669"/>
    <property type="project" value="UniProtKB-UniRule"/>
</dbReference>
<dbReference type="STRING" id="1163617.SCD_n00770"/>
<dbReference type="Pfam" id="PF22521">
    <property type="entry name" value="HypF_C_2"/>
    <property type="match status" value="1"/>
</dbReference>
<dbReference type="Gene3D" id="3.30.110.120">
    <property type="match status" value="1"/>
</dbReference>
<dbReference type="EMBL" id="AP013066">
    <property type="protein sequence ID" value="BAN34612.1"/>
    <property type="molecule type" value="Genomic_DNA"/>
</dbReference>
<dbReference type="AlphaFoldDB" id="S6B1R3"/>
<proteinExistence type="inferred from homology"/>
<dbReference type="KEGG" id="sdr:SCD_n00770"/>
<evidence type="ECO:0000256" key="9">
    <source>
        <dbReference type="PROSITE-ProRule" id="PRU00520"/>
    </source>
</evidence>
<evidence type="ECO:0000256" key="3">
    <source>
        <dbReference type="ARBA" id="ARBA00022598"/>
    </source>
</evidence>
<dbReference type="PIRSF" id="PIRSF006256">
    <property type="entry name" value="CMPcnvr_hdrg_mat"/>
    <property type="match status" value="1"/>
</dbReference>
<evidence type="ECO:0000256" key="5">
    <source>
        <dbReference type="ARBA" id="ARBA00022771"/>
    </source>
</evidence>
<evidence type="ECO:0000256" key="8">
    <source>
        <dbReference type="PIRNR" id="PIRNR006256"/>
    </source>
</evidence>
<dbReference type="InterPro" id="IPR011125">
    <property type="entry name" value="Znf_HypF"/>
</dbReference>
<organism evidence="12 13">
    <name type="scientific">Sulfuricella denitrificans (strain DSM 22764 / NBRC 105220 / skB26)</name>
    <dbReference type="NCBI Taxonomy" id="1163617"/>
    <lineage>
        <taxon>Bacteria</taxon>
        <taxon>Pseudomonadati</taxon>
        <taxon>Pseudomonadota</taxon>
        <taxon>Betaproteobacteria</taxon>
        <taxon>Nitrosomonadales</taxon>
        <taxon>Sulfuricellaceae</taxon>
        <taxon>Sulfuricella</taxon>
    </lineage>
</organism>
<name>S6B1R3_SULDS</name>
<dbReference type="eggNOG" id="COG0068">
    <property type="taxonomic scope" value="Bacteria"/>
</dbReference>
<dbReference type="PANTHER" id="PTHR42959">
    <property type="entry name" value="CARBAMOYLTRANSFERASE"/>
    <property type="match status" value="1"/>
</dbReference>
<dbReference type="PROSITE" id="PS51163">
    <property type="entry name" value="YRDC"/>
    <property type="match status" value="1"/>
</dbReference>
<dbReference type="UniPathway" id="UPA00335"/>
<evidence type="ECO:0000313" key="12">
    <source>
        <dbReference type="EMBL" id="BAN34612.1"/>
    </source>
</evidence>
<dbReference type="GO" id="GO:0016743">
    <property type="term" value="F:carboxyl- or carbamoyltransferase activity"/>
    <property type="evidence" value="ECO:0007669"/>
    <property type="project" value="UniProtKB-UniRule"/>
</dbReference>
<protein>
    <recommendedName>
        <fullName evidence="8">Carbamoyltransferase HypF</fullName>
        <ecNumber evidence="8">6.2.-.-</ecNumber>
    </recommendedName>
</protein>
<dbReference type="RefSeq" id="WP_009206442.1">
    <property type="nucleotide sequence ID" value="NC_022357.1"/>
</dbReference>
<dbReference type="InterPro" id="IPR001792">
    <property type="entry name" value="Acylphosphatase-like_dom"/>
</dbReference>
<comment type="catalytic activity">
    <reaction evidence="9">
        <text>an acyl phosphate + H2O = a carboxylate + phosphate + H(+)</text>
        <dbReference type="Rhea" id="RHEA:14965"/>
        <dbReference type="ChEBI" id="CHEBI:15377"/>
        <dbReference type="ChEBI" id="CHEBI:15378"/>
        <dbReference type="ChEBI" id="CHEBI:29067"/>
        <dbReference type="ChEBI" id="CHEBI:43474"/>
        <dbReference type="ChEBI" id="CHEBI:59918"/>
        <dbReference type="EC" id="3.6.1.7"/>
    </reaction>
</comment>
<keyword evidence="9" id="KW-0378">Hydrolase</keyword>
<keyword evidence="6" id="KW-0862">Zinc</keyword>
<evidence type="ECO:0000256" key="4">
    <source>
        <dbReference type="ARBA" id="ARBA00022723"/>
    </source>
</evidence>
<keyword evidence="3" id="KW-0436">Ligase</keyword>
<gene>
    <name evidence="12" type="ORF">SCD_n00770</name>
</gene>
<comment type="similarity">
    <text evidence="2 8">Belongs to the carbamoyltransferase HypF family.</text>
</comment>
<comment type="catalytic activity">
    <reaction evidence="7 8">
        <text>C-terminal L-cysteinyl-[HypE protein] + carbamoyl phosphate + ATP + H2O = C-terminal S-carboxamide-L-cysteinyl-[HypE protein] + AMP + phosphate + diphosphate + H(+)</text>
        <dbReference type="Rhea" id="RHEA:55636"/>
        <dbReference type="Rhea" id="RHEA-COMP:14247"/>
        <dbReference type="Rhea" id="RHEA-COMP:14392"/>
        <dbReference type="ChEBI" id="CHEBI:15377"/>
        <dbReference type="ChEBI" id="CHEBI:15378"/>
        <dbReference type="ChEBI" id="CHEBI:30616"/>
        <dbReference type="ChEBI" id="CHEBI:33019"/>
        <dbReference type="ChEBI" id="CHEBI:43474"/>
        <dbReference type="ChEBI" id="CHEBI:58228"/>
        <dbReference type="ChEBI" id="CHEBI:76913"/>
        <dbReference type="ChEBI" id="CHEBI:139126"/>
        <dbReference type="ChEBI" id="CHEBI:456215"/>
    </reaction>
</comment>
<accession>S6B1R3</accession>
<dbReference type="GO" id="GO:0003725">
    <property type="term" value="F:double-stranded RNA binding"/>
    <property type="evidence" value="ECO:0007669"/>
    <property type="project" value="InterPro"/>
</dbReference>
<dbReference type="Pfam" id="PF17788">
    <property type="entry name" value="HypF_C"/>
    <property type="match status" value="1"/>
</dbReference>
<keyword evidence="13" id="KW-1185">Reference proteome</keyword>